<protein>
    <submittedName>
        <fullName evidence="2">Uncharacterized protein</fullName>
    </submittedName>
</protein>
<evidence type="ECO:0000313" key="3">
    <source>
        <dbReference type="Proteomes" id="UP000272010"/>
    </source>
</evidence>
<evidence type="ECO:0000313" key="2">
    <source>
        <dbReference type="EMBL" id="AYF04110.1"/>
    </source>
</evidence>
<proteinExistence type="predicted"/>
<feature type="region of interest" description="Disordered" evidence="1">
    <location>
        <begin position="94"/>
        <end position="174"/>
    </location>
</feature>
<name>A0A386UVC1_9RHOB</name>
<dbReference type="AlphaFoldDB" id="A0A386UVC1"/>
<reference evidence="3" key="1">
    <citation type="submission" date="2018-07" db="EMBL/GenBank/DDBJ databases">
        <title>Genome Structure of the Opportunistic Pathogen Paracoccus yeei (Alphaproteobacteria) and Identification of Putative Virulence Factors.</title>
        <authorList>
            <person name="Lasek R."/>
            <person name="Szuplewska M."/>
            <person name="Mitura M."/>
            <person name="Decewicz P."/>
            <person name="Chmielowska C."/>
            <person name="Pawlot A."/>
            <person name="Sentkowska D."/>
            <person name="Czarnecki J."/>
            <person name="Bartosik D."/>
        </authorList>
    </citation>
    <scope>NUCLEOTIDE SEQUENCE [LARGE SCALE GENOMIC DNA]</scope>
    <source>
        <strain evidence="3">CCUG 32053</strain>
        <plasmid evidence="3">pyee4</plasmid>
    </source>
</reference>
<gene>
    <name evidence="2" type="ORF">PY32053_04615</name>
</gene>
<sequence length="253" mass="26963">MYSCLHGAGGRSCSTSAITASRNSGLGREVRPSRGGHRQACDIGDDSAEATMAQPLFHKGQHRHIVAHLNIDHPVRWRPGLLQPRREQIRLGHAPQHLAGQPRRDGKAAAAAPSTAPLPPPATSCRQPSSIPPCGSRRSSEGQHAARGAAIAFHPLDLRAQGGEGGMGRQSRGRAREKQICSFFVLIYPDMSTRAAERPKDILSAARCYAGIRGVRPGPGGRPICNLYNPTTGAQNTGTIAGNVTMWRAIDLS</sequence>
<keyword evidence="2" id="KW-0614">Plasmid</keyword>
<dbReference type="Proteomes" id="UP000272010">
    <property type="component" value="Plasmid pYEE4"/>
</dbReference>
<dbReference type="EMBL" id="CP031082">
    <property type="protein sequence ID" value="AYF04110.1"/>
    <property type="molecule type" value="Genomic_DNA"/>
</dbReference>
<accession>A0A386UVC1</accession>
<geneLocation type="plasmid" evidence="3">
    <name>pyee4</name>
</geneLocation>
<organism evidence="2 3">
    <name type="scientific">Paracoccus yeei</name>
    <dbReference type="NCBI Taxonomy" id="147645"/>
    <lineage>
        <taxon>Bacteria</taxon>
        <taxon>Pseudomonadati</taxon>
        <taxon>Pseudomonadota</taxon>
        <taxon>Alphaproteobacteria</taxon>
        <taxon>Rhodobacterales</taxon>
        <taxon>Paracoccaceae</taxon>
        <taxon>Paracoccus</taxon>
    </lineage>
</organism>
<evidence type="ECO:0000256" key="1">
    <source>
        <dbReference type="SAM" id="MobiDB-lite"/>
    </source>
</evidence>